<dbReference type="GeneID" id="4562499"/>
<dbReference type="AlphaFoldDB" id="A0A0E1S3I8"/>
<evidence type="ECO:0000313" key="1">
    <source>
        <dbReference type="EMBL" id="EAS33825.2"/>
    </source>
</evidence>
<accession>A0A0E1S3I8</accession>
<gene>
    <name evidence="1" type="ORF">CIMG_04849</name>
</gene>
<reference evidence="2" key="1">
    <citation type="journal article" date="2009" name="Genome Res.">
        <title>Comparative genomic analyses of the human fungal pathogens Coccidioides and their relatives.</title>
        <authorList>
            <person name="Sharpton T.J."/>
            <person name="Stajich J.E."/>
            <person name="Rounsley S.D."/>
            <person name="Gardner M.J."/>
            <person name="Wortman J.R."/>
            <person name="Jordar V.S."/>
            <person name="Maiti R."/>
            <person name="Kodira C.D."/>
            <person name="Neafsey D.E."/>
            <person name="Zeng Q."/>
            <person name="Hung C.-Y."/>
            <person name="McMahan C."/>
            <person name="Muszewska A."/>
            <person name="Grynberg M."/>
            <person name="Mandel M.A."/>
            <person name="Kellner E.M."/>
            <person name="Barker B.M."/>
            <person name="Galgiani J.N."/>
            <person name="Orbach M.J."/>
            <person name="Kirkland T.N."/>
            <person name="Cole G.T."/>
            <person name="Henn M.R."/>
            <person name="Birren B.W."/>
            <person name="Taylor J.W."/>
        </authorList>
    </citation>
    <scope>NUCLEOTIDE SEQUENCE [LARGE SCALE GENOMIC DNA]</scope>
    <source>
        <strain evidence="2">RS</strain>
    </source>
</reference>
<reference evidence="2" key="2">
    <citation type="journal article" date="2010" name="Genome Res.">
        <title>Population genomic sequencing of Coccidioides fungi reveals recent hybridization and transposon control.</title>
        <authorList>
            <person name="Neafsey D.E."/>
            <person name="Barker B.M."/>
            <person name="Sharpton T.J."/>
            <person name="Stajich J.E."/>
            <person name="Park D.J."/>
            <person name="Whiston E."/>
            <person name="Hung C.-Y."/>
            <person name="McMahan C."/>
            <person name="White J."/>
            <person name="Sykes S."/>
            <person name="Heiman D."/>
            <person name="Young S."/>
            <person name="Zeng Q."/>
            <person name="Abouelleil A."/>
            <person name="Aftuck L."/>
            <person name="Bessette D."/>
            <person name="Brown A."/>
            <person name="FitzGerald M."/>
            <person name="Lui A."/>
            <person name="Macdonald J.P."/>
            <person name="Priest M."/>
            <person name="Orbach M.J."/>
            <person name="Galgiani J.N."/>
            <person name="Kirkland T.N."/>
            <person name="Cole G.T."/>
            <person name="Birren B.W."/>
            <person name="Henn M.R."/>
            <person name="Taylor J.W."/>
            <person name="Rounsley S.D."/>
        </authorList>
    </citation>
    <scope>GENOME REANNOTATION</scope>
    <source>
        <strain evidence="2">RS</strain>
    </source>
</reference>
<dbReference type="VEuPathDB" id="FungiDB:CIMG_04849"/>
<dbReference type="InParanoid" id="A0A0E1S3I8"/>
<keyword evidence="2" id="KW-1185">Reference proteome</keyword>
<protein>
    <submittedName>
        <fullName evidence="1">Uncharacterized protein</fullName>
    </submittedName>
</protein>
<name>A0A0E1S3I8_COCIM</name>
<organism evidence="1 2">
    <name type="scientific">Coccidioides immitis (strain RS)</name>
    <name type="common">Valley fever fungus</name>
    <dbReference type="NCBI Taxonomy" id="246410"/>
    <lineage>
        <taxon>Eukaryota</taxon>
        <taxon>Fungi</taxon>
        <taxon>Dikarya</taxon>
        <taxon>Ascomycota</taxon>
        <taxon>Pezizomycotina</taxon>
        <taxon>Eurotiomycetes</taxon>
        <taxon>Eurotiomycetidae</taxon>
        <taxon>Onygenales</taxon>
        <taxon>Onygenaceae</taxon>
        <taxon>Coccidioides</taxon>
    </lineage>
</organism>
<dbReference type="EMBL" id="GG704914">
    <property type="protein sequence ID" value="EAS33825.2"/>
    <property type="molecule type" value="Genomic_DNA"/>
</dbReference>
<evidence type="ECO:0000313" key="2">
    <source>
        <dbReference type="Proteomes" id="UP000001261"/>
    </source>
</evidence>
<sequence>MAVEIWSKVRIGAGTCSCLDATPTCRVAQKVPFTRRTTDLMSLRYKDQVYQRVEAIRQHHVIHRYVPQLSLHTKCTTFLPVPVP</sequence>
<proteinExistence type="predicted"/>
<dbReference type="RefSeq" id="XP_001245408.2">
    <property type="nucleotide sequence ID" value="XM_001245407.2"/>
</dbReference>
<dbReference type="KEGG" id="cim:CIMG_04849"/>
<dbReference type="Proteomes" id="UP000001261">
    <property type="component" value="Unassembled WGS sequence"/>
</dbReference>